<gene>
    <name evidence="2" type="ORF">KVG96_22260</name>
</gene>
<accession>A0ABS6PJL9</accession>
<name>A0ABS6PJL9_9PSED</name>
<dbReference type="EMBL" id="JAHSTS010000002">
    <property type="protein sequence ID" value="MBV4460686.1"/>
    <property type="molecule type" value="Genomic_DNA"/>
</dbReference>
<sequence length="233" mass="25735">MRPDQWLAAEPLKPSEQLFAVLSGASAGEPLKAWPSQAPTPVWAKTAFSEWEAVMPYVGIVAADSEFLEWAASTESDDWGWLGVSSAGLEEVAAHLRSLTQVLMPDGRPAFFRFWDGRFLLPILTSPEVDAGELLAVFGRALINGRAVAPGGRAQASDRAFPWWRVPQGLLARFGGDVRMRNALQWLNEAHPALAQAFPADVLRRKIERFYQVSLSQEASEAALLDYLLEEMQ</sequence>
<dbReference type="Proteomes" id="UP000765224">
    <property type="component" value="Unassembled WGS sequence"/>
</dbReference>
<organism evidence="2 3">
    <name type="scientific">Pseudomonas ekonensis</name>
    <dbReference type="NCBI Taxonomy" id="2842353"/>
    <lineage>
        <taxon>Bacteria</taxon>
        <taxon>Pseudomonadati</taxon>
        <taxon>Pseudomonadota</taxon>
        <taxon>Gammaproteobacteria</taxon>
        <taxon>Pseudomonadales</taxon>
        <taxon>Pseudomonadaceae</taxon>
        <taxon>Pseudomonas</taxon>
    </lineage>
</organism>
<evidence type="ECO:0000313" key="3">
    <source>
        <dbReference type="Proteomes" id="UP000765224"/>
    </source>
</evidence>
<reference evidence="2 3" key="1">
    <citation type="submission" date="2021-06" db="EMBL/GenBank/DDBJ databases">
        <title>Updating the genus Pseudomonas: Description of 43 new species and partition of the Pseudomonas putida group.</title>
        <authorList>
            <person name="Girard L."/>
            <person name="Lood C."/>
            <person name="Vandamme P."/>
            <person name="Rokni-Zadeh H."/>
            <person name="Van Noort V."/>
            <person name="Hofte M."/>
            <person name="Lavigne R."/>
            <person name="De Mot R."/>
        </authorList>
    </citation>
    <scope>NUCLEOTIDE SEQUENCE [LARGE SCALE GENOMIC DNA]</scope>
    <source>
        <strain evidence="2 3">COR58</strain>
    </source>
</reference>
<dbReference type="RefSeq" id="WP_217893954.1">
    <property type="nucleotide sequence ID" value="NZ_JAHSTS010000002.1"/>
</dbReference>
<keyword evidence="3" id="KW-1185">Reference proteome</keyword>
<evidence type="ECO:0000313" key="2">
    <source>
        <dbReference type="EMBL" id="MBV4460686.1"/>
    </source>
</evidence>
<comment type="caution">
    <text evidence="2">The sequence shown here is derived from an EMBL/GenBank/DDBJ whole genome shotgun (WGS) entry which is preliminary data.</text>
</comment>
<dbReference type="Pfam" id="PF13503">
    <property type="entry name" value="DUF4123"/>
    <property type="match status" value="1"/>
</dbReference>
<evidence type="ECO:0000259" key="1">
    <source>
        <dbReference type="Pfam" id="PF13503"/>
    </source>
</evidence>
<feature type="domain" description="DUF4123" evidence="1">
    <location>
        <begin position="18"/>
        <end position="126"/>
    </location>
</feature>
<dbReference type="InterPro" id="IPR025391">
    <property type="entry name" value="DUF4123"/>
</dbReference>
<protein>
    <submittedName>
        <fullName evidence="2">DUF4123 domain-containing protein</fullName>
    </submittedName>
</protein>
<proteinExistence type="predicted"/>